<organism evidence="1 2">
    <name type="scientific">Aduncisulcus paluster</name>
    <dbReference type="NCBI Taxonomy" id="2918883"/>
    <lineage>
        <taxon>Eukaryota</taxon>
        <taxon>Metamonada</taxon>
        <taxon>Carpediemonas-like organisms</taxon>
        <taxon>Aduncisulcus</taxon>
    </lineage>
</organism>
<sequence length="191" mass="23032">MSHIERFEHKCIDIIKRIWDSFDEFIEINGRILCNGFPNVFDYWTEKSIIYPQKLSCRGKKEPSTPSCTEKLHVYALFLRVSTTSKLLQKRLKLKTHKYTPYHFAQLYQALQRIHCPEVKHISKLIEDRFDEIKEKVKRRNHDTVSRLSDDQIRFLEKICSKTEKIVIEYEPMEWEEVLFMRKPSQKHDGK</sequence>
<accession>A0ABQ5KX48</accession>
<dbReference type="EMBL" id="BQXS01011365">
    <property type="protein sequence ID" value="GKT37022.1"/>
    <property type="molecule type" value="Genomic_DNA"/>
</dbReference>
<gene>
    <name evidence="1" type="ORF">ADUPG1_009886</name>
</gene>
<comment type="caution">
    <text evidence="1">The sequence shown here is derived from an EMBL/GenBank/DDBJ whole genome shotgun (WGS) entry which is preliminary data.</text>
</comment>
<reference evidence="1" key="1">
    <citation type="submission" date="2022-03" db="EMBL/GenBank/DDBJ databases">
        <title>Draft genome sequence of Aduncisulcus paluster, a free-living microaerophilic Fornicata.</title>
        <authorList>
            <person name="Yuyama I."/>
            <person name="Kume K."/>
            <person name="Tamura T."/>
            <person name="Inagaki Y."/>
            <person name="Hashimoto T."/>
        </authorList>
    </citation>
    <scope>NUCLEOTIDE SEQUENCE</scope>
    <source>
        <strain evidence="1">NY0171</strain>
    </source>
</reference>
<protein>
    <submittedName>
        <fullName evidence="1">Uncharacterized protein</fullName>
    </submittedName>
</protein>
<name>A0ABQ5KX48_9EUKA</name>
<evidence type="ECO:0000313" key="1">
    <source>
        <dbReference type="EMBL" id="GKT37022.1"/>
    </source>
</evidence>
<keyword evidence="2" id="KW-1185">Reference proteome</keyword>
<proteinExistence type="predicted"/>
<dbReference type="Proteomes" id="UP001057375">
    <property type="component" value="Unassembled WGS sequence"/>
</dbReference>
<evidence type="ECO:0000313" key="2">
    <source>
        <dbReference type="Proteomes" id="UP001057375"/>
    </source>
</evidence>